<proteinExistence type="predicted"/>
<evidence type="ECO:0000256" key="1">
    <source>
        <dbReference type="SAM" id="Coils"/>
    </source>
</evidence>
<name>A0A7S2V197_9STRA</name>
<gene>
    <name evidence="2" type="ORF">FJAP1339_LOCUS7953</name>
</gene>
<organism evidence="2">
    <name type="scientific">Fibrocapsa japonica</name>
    <dbReference type="NCBI Taxonomy" id="94617"/>
    <lineage>
        <taxon>Eukaryota</taxon>
        <taxon>Sar</taxon>
        <taxon>Stramenopiles</taxon>
        <taxon>Ochrophyta</taxon>
        <taxon>Raphidophyceae</taxon>
        <taxon>Chattonellales</taxon>
        <taxon>Chattonellaceae</taxon>
        <taxon>Fibrocapsa</taxon>
    </lineage>
</organism>
<sequence>MAEEQHNLETAIKSFSSMQIDDHTKQNIMPPPPPSHNASNEIIETHCAQCGKEVLIMPNGQRCTENDIHNYINQKTLPVMQELERLKNENRMLRDSATTFQQQCAELTQRNQQIAQLQEQLKAAEYKNYALTVHLSEFNKPSLC</sequence>
<feature type="coiled-coil region" evidence="1">
    <location>
        <begin position="83"/>
        <end position="127"/>
    </location>
</feature>
<accession>A0A7S2V197</accession>
<dbReference type="AlphaFoldDB" id="A0A7S2V197"/>
<keyword evidence="1" id="KW-0175">Coiled coil</keyword>
<evidence type="ECO:0000313" key="2">
    <source>
        <dbReference type="EMBL" id="CAD9867234.1"/>
    </source>
</evidence>
<reference evidence="2" key="1">
    <citation type="submission" date="2021-01" db="EMBL/GenBank/DDBJ databases">
        <authorList>
            <person name="Corre E."/>
            <person name="Pelletier E."/>
            <person name="Niang G."/>
            <person name="Scheremetjew M."/>
            <person name="Finn R."/>
            <person name="Kale V."/>
            <person name="Holt S."/>
            <person name="Cochrane G."/>
            <person name="Meng A."/>
            <person name="Brown T."/>
            <person name="Cohen L."/>
        </authorList>
    </citation>
    <scope>NUCLEOTIDE SEQUENCE</scope>
    <source>
        <strain evidence="2">CCMP1661</strain>
    </source>
</reference>
<protein>
    <submittedName>
        <fullName evidence="2">Uncharacterized protein</fullName>
    </submittedName>
</protein>
<dbReference type="EMBL" id="HBHR01015902">
    <property type="protein sequence ID" value="CAD9867234.1"/>
    <property type="molecule type" value="Transcribed_RNA"/>
</dbReference>